<evidence type="ECO:0000313" key="2">
    <source>
        <dbReference type="Proteomes" id="UP001549110"/>
    </source>
</evidence>
<proteinExistence type="predicted"/>
<protein>
    <submittedName>
        <fullName evidence="1">DNA-binding MarR family transcriptional regulator</fullName>
    </submittedName>
</protein>
<keyword evidence="1" id="KW-0238">DNA-binding</keyword>
<dbReference type="Proteomes" id="UP001549110">
    <property type="component" value="Unassembled WGS sequence"/>
</dbReference>
<dbReference type="Gene3D" id="1.10.10.10">
    <property type="entry name" value="Winged helix-like DNA-binding domain superfamily/Winged helix DNA-binding domain"/>
    <property type="match status" value="1"/>
</dbReference>
<dbReference type="EMBL" id="JBEPLU010000001">
    <property type="protein sequence ID" value="MET3527206.1"/>
    <property type="molecule type" value="Genomic_DNA"/>
</dbReference>
<dbReference type="RefSeq" id="WP_354297705.1">
    <property type="nucleotide sequence ID" value="NZ_JBEPLU010000001.1"/>
</dbReference>
<keyword evidence="2" id="KW-1185">Reference proteome</keyword>
<reference evidence="1 2" key="1">
    <citation type="submission" date="2024-06" db="EMBL/GenBank/DDBJ databases">
        <title>Genomic Encyclopedia of Type Strains, Phase IV (KMG-IV): sequencing the most valuable type-strain genomes for metagenomic binning, comparative biology and taxonomic classification.</title>
        <authorList>
            <person name="Goeker M."/>
        </authorList>
    </citation>
    <scope>NUCLEOTIDE SEQUENCE [LARGE SCALE GENOMIC DNA]</scope>
    <source>
        <strain evidence="1 2">DSM 17809</strain>
    </source>
</reference>
<dbReference type="GO" id="GO:0003677">
    <property type="term" value="F:DNA binding"/>
    <property type="evidence" value="ECO:0007669"/>
    <property type="project" value="UniProtKB-KW"/>
</dbReference>
<evidence type="ECO:0000313" key="1">
    <source>
        <dbReference type="EMBL" id="MET3527206.1"/>
    </source>
</evidence>
<sequence length="55" mass="6442">MVHLTAAGQQRVAEIRRELAKREAEMLAEFSDTEIAVMLAQFEWLDQRLRPCARR</sequence>
<comment type="caution">
    <text evidence="1">The sequence shown here is derived from an EMBL/GenBank/DDBJ whole genome shotgun (WGS) entry which is preliminary data.</text>
</comment>
<gene>
    <name evidence="1" type="ORF">ABID41_002301</name>
</gene>
<dbReference type="SUPFAM" id="SSF46785">
    <property type="entry name" value="Winged helix' DNA-binding domain"/>
    <property type="match status" value="1"/>
</dbReference>
<accession>A0ABV2EJI6</accession>
<organism evidence="1 2">
    <name type="scientific">Phenylobacterium koreense</name>
    <dbReference type="NCBI Taxonomy" id="266125"/>
    <lineage>
        <taxon>Bacteria</taxon>
        <taxon>Pseudomonadati</taxon>
        <taxon>Pseudomonadota</taxon>
        <taxon>Alphaproteobacteria</taxon>
        <taxon>Caulobacterales</taxon>
        <taxon>Caulobacteraceae</taxon>
        <taxon>Phenylobacterium</taxon>
    </lineage>
</organism>
<dbReference type="InterPro" id="IPR036390">
    <property type="entry name" value="WH_DNA-bd_sf"/>
</dbReference>
<dbReference type="InterPro" id="IPR036388">
    <property type="entry name" value="WH-like_DNA-bd_sf"/>
</dbReference>
<name>A0ABV2EJI6_9CAUL</name>